<dbReference type="InterPro" id="IPR012156">
    <property type="entry name" value="Cold_shock_CspA"/>
</dbReference>
<gene>
    <name evidence="5" type="ORF">DFJ65_0817</name>
</gene>
<dbReference type="GO" id="GO:0003677">
    <property type="term" value="F:DNA binding"/>
    <property type="evidence" value="ECO:0007669"/>
    <property type="project" value="UniProtKB-KW"/>
</dbReference>
<name>A0A3D9UYF2_9MICO</name>
<dbReference type="EMBL" id="QTUA01000001">
    <property type="protein sequence ID" value="REF29841.1"/>
    <property type="molecule type" value="Genomic_DNA"/>
</dbReference>
<dbReference type="RefSeq" id="WP_115921922.1">
    <property type="nucleotide sequence ID" value="NZ_CBDRMH010000012.1"/>
</dbReference>
<organism evidence="5 6">
    <name type="scientific">Calidifontibacter indicus</name>
    <dbReference type="NCBI Taxonomy" id="419650"/>
    <lineage>
        <taxon>Bacteria</taxon>
        <taxon>Bacillati</taxon>
        <taxon>Actinomycetota</taxon>
        <taxon>Actinomycetes</taxon>
        <taxon>Micrococcales</taxon>
        <taxon>Dermacoccaceae</taxon>
        <taxon>Calidifontibacter</taxon>
    </lineage>
</organism>
<dbReference type="Gene3D" id="6.20.370.130">
    <property type="match status" value="1"/>
</dbReference>
<dbReference type="Proteomes" id="UP000256253">
    <property type="component" value="Unassembled WGS sequence"/>
</dbReference>
<keyword evidence="5" id="KW-0238">DNA-binding</keyword>
<proteinExistence type="predicted"/>
<keyword evidence="6" id="KW-1185">Reference proteome</keyword>
<protein>
    <submittedName>
        <fullName evidence="5">Putative cold-shock DNA-binding protein</fullName>
    </submittedName>
</protein>
<dbReference type="InterPro" id="IPR012340">
    <property type="entry name" value="NA-bd_OB-fold"/>
</dbReference>
<dbReference type="PRINTS" id="PR00050">
    <property type="entry name" value="COLDSHOCK"/>
</dbReference>
<keyword evidence="2" id="KW-0963">Cytoplasm</keyword>
<feature type="domain" description="CSD" evidence="4">
    <location>
        <begin position="1"/>
        <end position="66"/>
    </location>
</feature>
<accession>A0A3D9UYF2</accession>
<dbReference type="FunFam" id="2.40.50.140:FF:000006">
    <property type="entry name" value="Cold shock protein CspC"/>
    <property type="match status" value="1"/>
</dbReference>
<evidence type="ECO:0000313" key="5">
    <source>
        <dbReference type="EMBL" id="REF29841.1"/>
    </source>
</evidence>
<dbReference type="GO" id="GO:0005737">
    <property type="term" value="C:cytoplasm"/>
    <property type="evidence" value="ECO:0007669"/>
    <property type="project" value="UniProtKB-SubCell"/>
</dbReference>
<dbReference type="PROSITE" id="PS51857">
    <property type="entry name" value="CSD_2"/>
    <property type="match status" value="1"/>
</dbReference>
<evidence type="ECO:0000259" key="4">
    <source>
        <dbReference type="PROSITE" id="PS51857"/>
    </source>
</evidence>
<dbReference type="SMART" id="SM00357">
    <property type="entry name" value="CSP"/>
    <property type="match status" value="1"/>
</dbReference>
<dbReference type="SUPFAM" id="SSF50249">
    <property type="entry name" value="Nucleic acid-binding proteins"/>
    <property type="match status" value="1"/>
</dbReference>
<dbReference type="PIRSF" id="PIRSF002599">
    <property type="entry name" value="Cold_shock_A"/>
    <property type="match status" value="1"/>
</dbReference>
<evidence type="ECO:0000256" key="2">
    <source>
        <dbReference type="ARBA" id="ARBA00022490"/>
    </source>
</evidence>
<dbReference type="InterPro" id="IPR011129">
    <property type="entry name" value="CSD"/>
</dbReference>
<comment type="subcellular location">
    <subcellularLocation>
        <location evidence="1 3">Cytoplasm</location>
    </subcellularLocation>
</comment>
<dbReference type="Pfam" id="PF00313">
    <property type="entry name" value="CSD"/>
    <property type="match status" value="1"/>
</dbReference>
<sequence>MAQGTVKWFNAEKGFGFIAQDNGGQDVFVHYSAIQSQGYRSLEEAQRVEFEITQGDKGPQASNVQPI</sequence>
<dbReference type="InterPro" id="IPR002059">
    <property type="entry name" value="CSP_DNA-bd"/>
</dbReference>
<reference evidence="5 6" key="1">
    <citation type="submission" date="2018-08" db="EMBL/GenBank/DDBJ databases">
        <title>Sequencing the genomes of 1000 actinobacteria strains.</title>
        <authorList>
            <person name="Klenk H.-P."/>
        </authorList>
    </citation>
    <scope>NUCLEOTIDE SEQUENCE [LARGE SCALE GENOMIC DNA]</scope>
    <source>
        <strain evidence="5 6">DSM 22967</strain>
    </source>
</reference>
<dbReference type="CDD" id="cd04458">
    <property type="entry name" value="CSP_CDS"/>
    <property type="match status" value="1"/>
</dbReference>
<dbReference type="OrthoDB" id="7477356at2"/>
<dbReference type="AlphaFoldDB" id="A0A3D9UYF2"/>
<evidence type="ECO:0000256" key="3">
    <source>
        <dbReference type="RuleBase" id="RU000408"/>
    </source>
</evidence>
<dbReference type="InterPro" id="IPR050181">
    <property type="entry name" value="Cold_shock_domain"/>
</dbReference>
<evidence type="ECO:0000313" key="6">
    <source>
        <dbReference type="Proteomes" id="UP000256253"/>
    </source>
</evidence>
<evidence type="ECO:0000256" key="1">
    <source>
        <dbReference type="ARBA" id="ARBA00004496"/>
    </source>
</evidence>
<dbReference type="Gene3D" id="2.40.50.140">
    <property type="entry name" value="Nucleic acid-binding proteins"/>
    <property type="match status" value="1"/>
</dbReference>
<dbReference type="PROSITE" id="PS00352">
    <property type="entry name" value="CSD_1"/>
    <property type="match status" value="1"/>
</dbReference>
<dbReference type="PANTHER" id="PTHR11544">
    <property type="entry name" value="COLD SHOCK DOMAIN CONTAINING PROTEINS"/>
    <property type="match status" value="1"/>
</dbReference>
<comment type="caution">
    <text evidence="5">The sequence shown here is derived from an EMBL/GenBank/DDBJ whole genome shotgun (WGS) entry which is preliminary data.</text>
</comment>
<dbReference type="InterPro" id="IPR019844">
    <property type="entry name" value="CSD_CS"/>
</dbReference>